<name>A0A3M7T0P1_BRAPC</name>
<dbReference type="AlphaFoldDB" id="A0A3M7T0P1"/>
<keyword evidence="2" id="KW-1185">Reference proteome</keyword>
<dbReference type="Proteomes" id="UP000276133">
    <property type="component" value="Unassembled WGS sequence"/>
</dbReference>
<comment type="caution">
    <text evidence="1">The sequence shown here is derived from an EMBL/GenBank/DDBJ whole genome shotgun (WGS) entry which is preliminary data.</text>
</comment>
<accession>A0A3M7T0P1</accession>
<proteinExistence type="predicted"/>
<dbReference type="EMBL" id="REGN01000478">
    <property type="protein sequence ID" value="RNA41633.1"/>
    <property type="molecule type" value="Genomic_DNA"/>
</dbReference>
<protein>
    <submittedName>
        <fullName evidence="1">Uncharacterized protein</fullName>
    </submittedName>
</protein>
<gene>
    <name evidence="1" type="ORF">BpHYR1_004005</name>
</gene>
<evidence type="ECO:0000313" key="1">
    <source>
        <dbReference type="EMBL" id="RNA41633.1"/>
    </source>
</evidence>
<evidence type="ECO:0000313" key="2">
    <source>
        <dbReference type="Proteomes" id="UP000276133"/>
    </source>
</evidence>
<sequence>MWQIFNANPVILYYKEKNIGHSRIPFENIFKTIFIKKKTAKNGISKFLAGLMTVDQKFDGIFDNPYYTGFRKYGQKMTAKNLSPNVPVCSDHIQNY</sequence>
<organism evidence="1 2">
    <name type="scientific">Brachionus plicatilis</name>
    <name type="common">Marine rotifer</name>
    <name type="synonym">Brachionus muelleri</name>
    <dbReference type="NCBI Taxonomy" id="10195"/>
    <lineage>
        <taxon>Eukaryota</taxon>
        <taxon>Metazoa</taxon>
        <taxon>Spiralia</taxon>
        <taxon>Gnathifera</taxon>
        <taxon>Rotifera</taxon>
        <taxon>Eurotatoria</taxon>
        <taxon>Monogononta</taxon>
        <taxon>Pseudotrocha</taxon>
        <taxon>Ploima</taxon>
        <taxon>Brachionidae</taxon>
        <taxon>Brachionus</taxon>
    </lineage>
</organism>
<reference evidence="1 2" key="1">
    <citation type="journal article" date="2018" name="Sci. Rep.">
        <title>Genomic signatures of local adaptation to the degree of environmental predictability in rotifers.</title>
        <authorList>
            <person name="Franch-Gras L."/>
            <person name="Hahn C."/>
            <person name="Garcia-Roger E.M."/>
            <person name="Carmona M.J."/>
            <person name="Serra M."/>
            <person name="Gomez A."/>
        </authorList>
    </citation>
    <scope>NUCLEOTIDE SEQUENCE [LARGE SCALE GENOMIC DNA]</scope>
    <source>
        <strain evidence="1">HYR1</strain>
    </source>
</reference>